<feature type="compositionally biased region" description="Low complexity" evidence="7">
    <location>
        <begin position="1302"/>
        <end position="1312"/>
    </location>
</feature>
<evidence type="ECO:0000259" key="9">
    <source>
        <dbReference type="Pfam" id="PF17846"/>
    </source>
</evidence>
<dbReference type="OrthoDB" id="372487at2759"/>
<dbReference type="Gene3D" id="2.30.30.30">
    <property type="match status" value="1"/>
</dbReference>
<organism evidence="13 14">
    <name type="scientific">Ophiocordyceps camponoti-floridani</name>
    <dbReference type="NCBI Taxonomy" id="2030778"/>
    <lineage>
        <taxon>Eukaryota</taxon>
        <taxon>Fungi</taxon>
        <taxon>Dikarya</taxon>
        <taxon>Ascomycota</taxon>
        <taxon>Pezizomycotina</taxon>
        <taxon>Sordariomycetes</taxon>
        <taxon>Hypocreomycetidae</taxon>
        <taxon>Hypocreales</taxon>
        <taxon>Ophiocordycipitaceae</taxon>
        <taxon>Ophiocordyceps</taxon>
    </lineage>
</organism>
<dbReference type="InterPro" id="IPR041412">
    <property type="entry name" value="Xrn1_helical"/>
</dbReference>
<dbReference type="FunFam" id="1.25.40.1050:FF:000002">
    <property type="entry name" value="5'-3' exoribonuclease"/>
    <property type="match status" value="1"/>
</dbReference>
<dbReference type="GO" id="GO:0006397">
    <property type="term" value="P:mRNA processing"/>
    <property type="evidence" value="ECO:0007669"/>
    <property type="project" value="UniProtKB-KW"/>
</dbReference>
<dbReference type="PANTHER" id="PTHR12341:SF7">
    <property type="entry name" value="5'-3' EXORIBONUCLEASE 1"/>
    <property type="match status" value="1"/>
</dbReference>
<evidence type="ECO:0000256" key="5">
    <source>
        <dbReference type="ARBA" id="ARBA00022839"/>
    </source>
</evidence>
<accession>A0A8H4VGK5</accession>
<sequence length="1400" mass="157573">MGVPKFFRWLSERYPAISQVIAENRIPEFDCLYLDMNGIIHNCTHKDAGEDATFRLSEEEMFIRIFNYIEHLFGKIKPKQLFFMAIDGVAPRAKMNQQRSRRFRTALDAEKAREKAIKEGVAMPKEEPFDSNCITPGTVFMAKLSQQLRYFVNKKISEDTEWQGCEVVLSGHDVPGEGEHKIMEYIRNAKAQPGYNPNVRHCLYGLDADLIMLGLLSHDPHFCLLREEVTFGRASKTKSKELEHQSFYLLHLCIVREYLEMEFQELQKEGVLSFAFDLERVIDDFILMAFFVGNDFLPNLPGLHINEGALANMFGVYKKVLPQCQGYINENGIINLARLRSLLEELSKLELLSFENDISDEKWFASKQNGTRQVANKSTTTERGSQGKSVVMTSFQRDLWKRKIRPHVSSRSKQPLNLGTSLKAADRKFVQDLAESMNLEWSTKEDENGDRSLVLAFPSWPGEGDEGEDDDEGGLAAWRLIKRYDRAQVVDVTVDDAQNHYEKLYQDKYLAWKTKYYLQKFPEWPSEKYDDEQTALCENYAQGLQWVLFYYYEGIASWPWFYGYHYAPLISDVVKGLGADFKFKKGQPLKPYEQLMGVLPDRSKSIVPKVYHDLMTNPDSPIIDFYPRDFELDMNGKKMEWEAVVKIPFIDEKRLLTAMASRNELLSDDEKGRNGFGVPIKFTYSSDVCFVYPSSLPGTFHEINPCRCVENIFELPDVVGLEYLSGLTSGALLNIQALAGFPTLHHLPHTAQLVENHRVNVFQAESKNPSLVVTLTDSDVRTRVETWKAKLGQRCYVNYPFLQEAKVMRVQDELFSYSLAENGKDIITRNHDPKEIEAFRKEADYLENWYGKRLAITIGKVECLVHVHMLKGLIKTEEGALIKVYAENSSVRSAYASQTVVEEVINEDERFIEKAALPIEEELPVETRAFFLGEYAYGRPLEIMGHANNKAEIVLSTLNTKEPPFAREVIQQAERTNPYTPSFTVAKRLGMQPLVLSKITSSFQVTNLAGLKLNLGLNLKFEGKKLKVLGYSRKSKTGWEFSHLAIKLIADYMVAFPDFFAAIQREQQNSDIVETDLWPDPKMASQRIKDIVAWLKMQETGKFERVTLEAEQLDSDIVMTLAQVGEKLLEAAGDTSVQRLRGVPRSAILKPVDAELVLGNQKFSLGDRVTFAAAAGKVPIATRGTVVGISRTATALLLDVVWDTSFMSGTTLGERAPMFRGQTVSSTSVLNTTNRQVISASYKSQQRRSVPPGPRPAGMPQYMNGPVPPPLRGGWRGAAIAGGDRWADGNAPTLLHSSLVYRSSSSGEPSNSTGPRQGRGPNQVNGRGERRGRGRGSSDEFRRAASAQAAAPKYGNVPPPASLDNSRGGRGGRSRGGRGSGFYGRGRGRGGVNGDAKLDL</sequence>
<evidence type="ECO:0000259" key="11">
    <source>
        <dbReference type="Pfam" id="PF18332"/>
    </source>
</evidence>
<dbReference type="Pfam" id="PF17846">
    <property type="entry name" value="XRN_M"/>
    <property type="match status" value="1"/>
</dbReference>
<dbReference type="InterPro" id="IPR047007">
    <property type="entry name" value="XRN1_D1_sf"/>
</dbReference>
<dbReference type="FunFam" id="3.40.50.12390:FF:000002">
    <property type="entry name" value="5'-3' exoribonuclease 1"/>
    <property type="match status" value="1"/>
</dbReference>
<dbReference type="Pfam" id="PF03159">
    <property type="entry name" value="XRN_N"/>
    <property type="match status" value="1"/>
</dbReference>
<dbReference type="GO" id="GO:0005737">
    <property type="term" value="C:cytoplasm"/>
    <property type="evidence" value="ECO:0007669"/>
    <property type="project" value="UniProtKB-SubCell"/>
</dbReference>
<evidence type="ECO:0000256" key="4">
    <source>
        <dbReference type="ARBA" id="ARBA00022801"/>
    </source>
</evidence>
<dbReference type="CDD" id="cd18673">
    <property type="entry name" value="PIN_XRN1-2-like"/>
    <property type="match status" value="1"/>
</dbReference>
<keyword evidence="14" id="KW-1185">Reference proteome</keyword>
<evidence type="ECO:0000256" key="7">
    <source>
        <dbReference type="SAM" id="MobiDB-lite"/>
    </source>
</evidence>
<keyword evidence="6" id="KW-0866">Nonsense-mediated mRNA decay</keyword>
<dbReference type="Gene3D" id="2.170.260.40">
    <property type="match status" value="1"/>
</dbReference>
<feature type="domain" description="5'-3' exoribonuclease 1 D1" evidence="11">
    <location>
        <begin position="726"/>
        <end position="914"/>
    </location>
</feature>
<evidence type="ECO:0000259" key="8">
    <source>
        <dbReference type="Pfam" id="PF03159"/>
    </source>
</evidence>
<dbReference type="GO" id="GO:0016075">
    <property type="term" value="P:rRNA catabolic process"/>
    <property type="evidence" value="ECO:0007669"/>
    <property type="project" value="TreeGrafter"/>
</dbReference>
<feature type="compositionally biased region" description="Gly residues" evidence="7">
    <location>
        <begin position="1377"/>
        <end position="1393"/>
    </location>
</feature>
<evidence type="ECO:0000256" key="1">
    <source>
        <dbReference type="ARBA" id="ARBA00006994"/>
    </source>
</evidence>
<feature type="region of interest" description="Disordered" evidence="7">
    <location>
        <begin position="1302"/>
        <end position="1400"/>
    </location>
</feature>
<dbReference type="EMBL" id="JAACLJ010000001">
    <property type="protein sequence ID" value="KAF4594975.1"/>
    <property type="molecule type" value="Genomic_DNA"/>
</dbReference>
<proteinExistence type="inferred from homology"/>
<keyword evidence="3 6" id="KW-0540">Nuclease</keyword>
<dbReference type="InterPro" id="IPR041106">
    <property type="entry name" value="XRN1_D2_D3"/>
</dbReference>
<dbReference type="EC" id="3.1.13.-" evidence="6"/>
<dbReference type="InterPro" id="IPR016494">
    <property type="entry name" value="5_3_exoribonuclease_1"/>
</dbReference>
<keyword evidence="5 6" id="KW-0269">Exonuclease</keyword>
<dbReference type="Gene3D" id="3.40.50.12390">
    <property type="match status" value="2"/>
</dbReference>
<dbReference type="Gene3D" id="2.30.30.750">
    <property type="match status" value="1"/>
</dbReference>
<keyword evidence="6" id="KW-0694">RNA-binding</keyword>
<evidence type="ECO:0000256" key="3">
    <source>
        <dbReference type="ARBA" id="ARBA00022722"/>
    </source>
</evidence>
<dbReference type="InterPro" id="IPR027073">
    <property type="entry name" value="5_3_exoribonuclease"/>
</dbReference>
<evidence type="ECO:0000259" key="12">
    <source>
        <dbReference type="Pfam" id="PF18334"/>
    </source>
</evidence>
<dbReference type="Pfam" id="PF18334">
    <property type="entry name" value="XRN1_D2_D3"/>
    <property type="match status" value="1"/>
</dbReference>
<comment type="subcellular location">
    <subcellularLocation>
        <location evidence="6">Cytoplasm</location>
    </subcellularLocation>
</comment>
<feature type="region of interest" description="Disordered" evidence="7">
    <location>
        <begin position="1240"/>
        <end position="1276"/>
    </location>
</feature>
<dbReference type="GO" id="GO:0005634">
    <property type="term" value="C:nucleus"/>
    <property type="evidence" value="ECO:0007669"/>
    <property type="project" value="TreeGrafter"/>
</dbReference>
<keyword evidence="2" id="KW-0507">mRNA processing</keyword>
<evidence type="ECO:0000256" key="2">
    <source>
        <dbReference type="ARBA" id="ARBA00022664"/>
    </source>
</evidence>
<dbReference type="PANTHER" id="PTHR12341">
    <property type="entry name" value="5'-&gt;3' EXORIBONUCLEASE"/>
    <property type="match status" value="1"/>
</dbReference>
<dbReference type="InterPro" id="IPR041385">
    <property type="entry name" value="SH3_12"/>
</dbReference>
<evidence type="ECO:0000313" key="13">
    <source>
        <dbReference type="EMBL" id="KAF4594975.1"/>
    </source>
</evidence>
<dbReference type="GO" id="GO:0000184">
    <property type="term" value="P:nuclear-transcribed mRNA catabolic process, nonsense-mediated decay"/>
    <property type="evidence" value="ECO:0007669"/>
    <property type="project" value="UniProtKB-KW"/>
</dbReference>
<reference evidence="13 14" key="1">
    <citation type="journal article" date="2020" name="G3 (Bethesda)">
        <title>Genetic Underpinnings of Host Manipulation by Ophiocordyceps as Revealed by Comparative Transcriptomics.</title>
        <authorList>
            <person name="Will I."/>
            <person name="Das B."/>
            <person name="Trinh T."/>
            <person name="Brachmann A."/>
            <person name="Ohm R.A."/>
            <person name="de Bekker C."/>
        </authorList>
    </citation>
    <scope>NUCLEOTIDE SEQUENCE [LARGE SCALE GENOMIC DNA]</scope>
    <source>
        <strain evidence="13 14">EC05</strain>
    </source>
</reference>
<dbReference type="PIRSF" id="PIRSF006743">
    <property type="entry name" value="Exonuclease_Xnr1"/>
    <property type="match status" value="1"/>
</dbReference>
<evidence type="ECO:0000259" key="10">
    <source>
        <dbReference type="Pfam" id="PF18129"/>
    </source>
</evidence>
<dbReference type="Pfam" id="PF18332">
    <property type="entry name" value="XRN1_D1"/>
    <property type="match status" value="1"/>
</dbReference>
<evidence type="ECO:0000256" key="6">
    <source>
        <dbReference type="PIRNR" id="PIRNR006743"/>
    </source>
</evidence>
<dbReference type="InterPro" id="IPR047008">
    <property type="entry name" value="XRN1_SH3_sf"/>
</dbReference>
<dbReference type="Pfam" id="PF18129">
    <property type="entry name" value="SH3_12"/>
    <property type="match status" value="1"/>
</dbReference>
<comment type="similarity">
    <text evidence="1">Belongs to the 5'-3' exonuclease family. XRN2/RAT1 subfamily.</text>
</comment>
<name>A0A8H4VGK5_9HYPO</name>
<dbReference type="Gene3D" id="1.25.40.1050">
    <property type="match status" value="1"/>
</dbReference>
<evidence type="ECO:0000313" key="14">
    <source>
        <dbReference type="Proteomes" id="UP000562929"/>
    </source>
</evidence>
<feature type="domain" description="Exoribonuclease Xrn1 D2/D3" evidence="12">
    <location>
        <begin position="918"/>
        <end position="1143"/>
    </location>
</feature>
<feature type="domain" description="Xrn1 N-terminal" evidence="8">
    <location>
        <begin position="1"/>
        <end position="228"/>
    </location>
</feature>
<dbReference type="GO" id="GO:0003723">
    <property type="term" value="F:RNA binding"/>
    <property type="evidence" value="ECO:0007669"/>
    <property type="project" value="UniProtKB-KW"/>
</dbReference>
<keyword evidence="4 6" id="KW-0378">Hydrolase</keyword>
<dbReference type="GO" id="GO:0004534">
    <property type="term" value="F:5'-3' RNA exonuclease activity"/>
    <property type="evidence" value="ECO:0007669"/>
    <property type="project" value="TreeGrafter"/>
</dbReference>
<dbReference type="InterPro" id="IPR040992">
    <property type="entry name" value="XRN1_D1"/>
</dbReference>
<feature type="domain" description="Xrn1 helical" evidence="9">
    <location>
        <begin position="276"/>
        <end position="675"/>
    </location>
</feature>
<comment type="function">
    <text evidence="6">Multifunctional protein that exhibits several independent functions at different levels of the cellular processes. 5'-3' exonuclease component of the nonsense-mediated mRNA decay (NMD) which is a highly conserved mRNA degradation pathway, an RNA surveillance system whose role is to identify and rid cells of mRNA with premature termination codons and thus prevents accumulation of potentially harmful truncated proteins.</text>
</comment>
<keyword evidence="6" id="KW-0963">Cytoplasm</keyword>
<feature type="domain" description="5'-3' exoribonuclease 1 SH3-like" evidence="10">
    <location>
        <begin position="1161"/>
        <end position="1231"/>
    </location>
</feature>
<dbReference type="InterPro" id="IPR004859">
    <property type="entry name" value="Xrn1_N"/>
</dbReference>
<dbReference type="Proteomes" id="UP000562929">
    <property type="component" value="Unassembled WGS sequence"/>
</dbReference>
<feature type="compositionally biased region" description="Basic and acidic residues" evidence="7">
    <location>
        <begin position="1327"/>
        <end position="1343"/>
    </location>
</feature>
<comment type="caution">
    <text evidence="13">The sequence shown here is derived from an EMBL/GenBank/DDBJ whole genome shotgun (WGS) entry which is preliminary data.</text>
</comment>
<gene>
    <name evidence="13" type="ORF">GQ602_000588</name>
</gene>
<dbReference type="InterPro" id="IPR014722">
    <property type="entry name" value="Rib_uL2_dom2"/>
</dbReference>
<protein>
    <recommendedName>
        <fullName evidence="6">5'-3' exoribonuclease 1</fullName>
        <ecNumber evidence="6">3.1.13.-</ecNumber>
    </recommendedName>
</protein>